<dbReference type="AlphaFoldDB" id="A0A8J3MQK9"/>
<name>A0A8J3MQK9_9CHLR</name>
<dbReference type="Proteomes" id="UP000612362">
    <property type="component" value="Unassembled WGS sequence"/>
</dbReference>
<dbReference type="Gene3D" id="3.40.309.10">
    <property type="entry name" value="Aldehyde Dehydrogenase, Chain A, domain 2"/>
    <property type="match status" value="1"/>
</dbReference>
<dbReference type="SUPFAM" id="SSF53720">
    <property type="entry name" value="ALDH-like"/>
    <property type="match status" value="1"/>
</dbReference>
<reference evidence="1" key="1">
    <citation type="submission" date="2020-10" db="EMBL/GenBank/DDBJ databases">
        <title>Taxonomic study of unclassified bacteria belonging to the class Ktedonobacteria.</title>
        <authorList>
            <person name="Yabe S."/>
            <person name="Wang C.M."/>
            <person name="Zheng Y."/>
            <person name="Sakai Y."/>
            <person name="Cavaletti L."/>
            <person name="Monciardini P."/>
            <person name="Donadio S."/>
        </authorList>
    </citation>
    <scope>NUCLEOTIDE SEQUENCE</scope>
    <source>
        <strain evidence="1">SOSP1-1</strain>
    </source>
</reference>
<keyword evidence="2" id="KW-1185">Reference proteome</keyword>
<sequence length="300" mass="32910">MQPLNQKRITGELGNVSPVIIVPGPWSDTDLAYQAEHLFSMLTMNGGFNCNATRVIIQHASWDQRDPLLQKLRVCMASQPSRVAYYPGAQQRMQSFVAAHPEAEQFGDRTNEHTPWTLIADLDAQATNDICFTTEAFCSLFAETALEARSVVDYIAHAVAFANKHLWGTLNVTLLVHPTSLKDPAIAAAVEQAIADLRYGTVSVNYWAGTSFTLGTTTWGAYPGHTLDDIQSGIGVVHNTLMFSQPQKSVIRAPFRSIPTPPWFASRSATLTKTFKRLTDLEASPALWKVPGIVIAALGR</sequence>
<dbReference type="InterPro" id="IPR016161">
    <property type="entry name" value="Ald_DH/histidinol_DH"/>
</dbReference>
<dbReference type="EMBL" id="BNJF01000001">
    <property type="protein sequence ID" value="GHO42881.1"/>
    <property type="molecule type" value="Genomic_DNA"/>
</dbReference>
<dbReference type="GO" id="GO:0016620">
    <property type="term" value="F:oxidoreductase activity, acting on the aldehyde or oxo group of donors, NAD or NADP as acceptor"/>
    <property type="evidence" value="ECO:0007669"/>
    <property type="project" value="InterPro"/>
</dbReference>
<dbReference type="InterPro" id="IPR016163">
    <property type="entry name" value="Ald_DH_C"/>
</dbReference>
<gene>
    <name evidence="1" type="ORF">KSX_10440</name>
</gene>
<comment type="caution">
    <text evidence="1">The sequence shown here is derived from an EMBL/GenBank/DDBJ whole genome shotgun (WGS) entry which is preliminary data.</text>
</comment>
<organism evidence="1 2">
    <name type="scientific">Ktedonospora formicarum</name>
    <dbReference type="NCBI Taxonomy" id="2778364"/>
    <lineage>
        <taxon>Bacteria</taxon>
        <taxon>Bacillati</taxon>
        <taxon>Chloroflexota</taxon>
        <taxon>Ktedonobacteria</taxon>
        <taxon>Ktedonobacterales</taxon>
        <taxon>Ktedonobacteraceae</taxon>
        <taxon>Ktedonospora</taxon>
    </lineage>
</organism>
<evidence type="ECO:0008006" key="3">
    <source>
        <dbReference type="Google" id="ProtNLM"/>
    </source>
</evidence>
<protein>
    <recommendedName>
        <fullName evidence="3">Aldehyde dehydrogenase domain-containing protein</fullName>
    </recommendedName>
</protein>
<evidence type="ECO:0000313" key="2">
    <source>
        <dbReference type="Proteomes" id="UP000612362"/>
    </source>
</evidence>
<evidence type="ECO:0000313" key="1">
    <source>
        <dbReference type="EMBL" id="GHO42881.1"/>
    </source>
</evidence>
<proteinExistence type="predicted"/>
<accession>A0A8J3MQK9</accession>